<evidence type="ECO:0000313" key="3">
    <source>
        <dbReference type="EMBL" id="SNV70854.1"/>
    </source>
</evidence>
<name>A0A076NJ52_9CORY</name>
<accession>A0A076NJ52</accession>
<feature type="compositionally biased region" description="Basic and acidic residues" evidence="1">
    <location>
        <begin position="8"/>
        <end position="20"/>
    </location>
</feature>
<dbReference type="AlphaFoldDB" id="A0A076NJ52"/>
<evidence type="ECO:0000313" key="5">
    <source>
        <dbReference type="Proteomes" id="UP000215374"/>
    </source>
</evidence>
<evidence type="ECO:0000256" key="1">
    <source>
        <dbReference type="SAM" id="MobiDB-lite"/>
    </source>
</evidence>
<organism evidence="2 4">
    <name type="scientific">Corynebacterium imitans</name>
    <dbReference type="NCBI Taxonomy" id="156978"/>
    <lineage>
        <taxon>Bacteria</taxon>
        <taxon>Bacillati</taxon>
        <taxon>Actinomycetota</taxon>
        <taxon>Actinomycetes</taxon>
        <taxon>Mycobacteriales</taxon>
        <taxon>Corynebacteriaceae</taxon>
        <taxon>Corynebacterium</taxon>
    </lineage>
</organism>
<dbReference type="Proteomes" id="UP000028780">
    <property type="component" value="Chromosome"/>
</dbReference>
<dbReference type="HOGENOM" id="CLU_1591755_0_0_11"/>
<evidence type="ECO:0000313" key="2">
    <source>
        <dbReference type="EMBL" id="AIJ33468.1"/>
    </source>
</evidence>
<dbReference type="STRING" id="156978.CIMIT_05770"/>
<dbReference type="EMBL" id="LT906467">
    <property type="protein sequence ID" value="SNV70854.1"/>
    <property type="molecule type" value="Genomic_DNA"/>
</dbReference>
<dbReference type="EMBL" id="CP009211">
    <property type="protein sequence ID" value="AIJ33468.1"/>
    <property type="molecule type" value="Genomic_DNA"/>
</dbReference>
<gene>
    <name evidence="2" type="ORF">CIMIT_05770</name>
    <name evidence="3" type="ORF">SAMEA4535761_01218</name>
</gene>
<reference evidence="2 4" key="1">
    <citation type="submission" date="2014-08" db="EMBL/GenBank/DDBJ databases">
        <title>Complete genome sequence of Corynebacterium imitans DSM 44264, isolated from a five-month-old boy with suspected pharyngeal diphtheria.</title>
        <authorList>
            <person name="Mollmann S."/>
            <person name="Albersmeier A."/>
            <person name="Ruckert C."/>
            <person name="Tauch A."/>
        </authorList>
    </citation>
    <scope>NUCLEOTIDE SEQUENCE [LARGE SCALE GENOMIC DNA]</scope>
    <source>
        <strain evidence="2 4">DSM 44264</strain>
    </source>
</reference>
<protein>
    <submittedName>
        <fullName evidence="2">Uncharacterized protein</fullName>
    </submittedName>
</protein>
<feature type="region of interest" description="Disordered" evidence="1">
    <location>
        <begin position="1"/>
        <end position="20"/>
    </location>
</feature>
<evidence type="ECO:0000313" key="4">
    <source>
        <dbReference type="Proteomes" id="UP000028780"/>
    </source>
</evidence>
<proteinExistence type="predicted"/>
<sequence>MILPSKSDTTHVETDFDTTGKQEAEAFLSEMEADGTKAGEVVAEIAAKAESANAAFGELAKRVKALEERPVPRQSFVAVAGVPQGSWSKWDTSTVPGWVTVERGGECLRLPSGRYRLEVLNKTALAYLDGNSLGQLSDVKYLPAKVGVELYASAVSNQPTIIVSPLF</sequence>
<dbReference type="KEGG" id="cii:CIMIT_05770"/>
<reference evidence="3 5" key="2">
    <citation type="submission" date="2017-06" db="EMBL/GenBank/DDBJ databases">
        <authorList>
            <consortium name="Pathogen Informatics"/>
        </authorList>
    </citation>
    <scope>NUCLEOTIDE SEQUENCE [LARGE SCALE GENOMIC DNA]</scope>
    <source>
        <strain evidence="3 5">NCTC13015</strain>
    </source>
</reference>
<dbReference type="Proteomes" id="UP000215374">
    <property type="component" value="Chromosome 1"/>
</dbReference>
<keyword evidence="4" id="KW-1185">Reference proteome</keyword>
<dbReference type="RefSeq" id="WP_038590335.1">
    <property type="nucleotide sequence ID" value="NZ_CP009211.1"/>
</dbReference>